<dbReference type="Proteomes" id="UP000887576">
    <property type="component" value="Unplaced"/>
</dbReference>
<proteinExistence type="predicted"/>
<protein>
    <submittedName>
        <fullName evidence="2">Uncharacterized protein</fullName>
    </submittedName>
</protein>
<organism evidence="1 2">
    <name type="scientific">Panagrolaimus sp. JU765</name>
    <dbReference type="NCBI Taxonomy" id="591449"/>
    <lineage>
        <taxon>Eukaryota</taxon>
        <taxon>Metazoa</taxon>
        <taxon>Ecdysozoa</taxon>
        <taxon>Nematoda</taxon>
        <taxon>Chromadorea</taxon>
        <taxon>Rhabditida</taxon>
        <taxon>Tylenchina</taxon>
        <taxon>Panagrolaimomorpha</taxon>
        <taxon>Panagrolaimoidea</taxon>
        <taxon>Panagrolaimidae</taxon>
        <taxon>Panagrolaimus</taxon>
    </lineage>
</organism>
<sequence>MNGLLDCFERTLPRSLMGLNKERCLTPTTARYSEPPTTICSLSQLGEKIIFQLLLSLRSTDLNICKNAVNTLANIATGSSGQRQILVETGAAPLFLELLESPSSEIRIQATRALAAISAGPIEHKQILIQYGGIQLLLKLLQTPSLYDGINAANTLANIAAGTVGQKEILIQSGAVPLLTELLKSPDLYLCRNAAKALANVAAGDVKQKQTIIQAGAVPLLSELLKSPSINVCEQASRALVGIATGTSGQRQVVVEAGAVPLLSELLKSSNKEICENSTQCLAIIAAGTTEQKAAVIQAGSIPLLLKLLKVSDVNICIQAAKAIGKIAAGADEQRQVVIDAGAIPLMLRLSKSSNADVSKHAIWVIGNIASGSSGQKQTLIQANVISLLLELLKQQNWEVTEQAARALGKVAAGTPGQTQMVVSAGAVPLLTESLKSPSLNVCKQATRALNNIASRITDQKQAAELARAVPLLSELLKSQNLNVCKQAAKALNNIAIKTNKRKEADAVASITNLLTSSNLNASEYIYSPMPSSNNNKKIFFPSESPKGYQNLGNSTSNKFSVTKLLYRINRLHSNFCREEIRSNGNSEHITKIVDEISILASLFLKQGAFHQWKKDIDNFMSLLAKLKAKIGGILQETRELEEFERYFESCEEMLKDLIDNDILPGRKDWVKIEYKKTASLMLIKKEKAKNWDKQFVIPSRHWIIPFEPFYGNCTTNNYVSKNSLEEYTWVFEEGDETSVDNAVPFLIHGGRYYDMAIIDSGNGGSCGHLNDGKPVKFICMKCKRFTGLEIFCSCQPRTESMIQCLPCWKKGLNDVKKKIHVEEECVGKRNNYEIRTVRYDNLLPEGDGISIFPDDSEEEWESTGDSDEYRKRSVTSISLYSASVDELSSPDTDMDINKIINY</sequence>
<evidence type="ECO:0000313" key="1">
    <source>
        <dbReference type="Proteomes" id="UP000887576"/>
    </source>
</evidence>
<dbReference type="WBParaSite" id="JU765_v2.g9467.t1">
    <property type="protein sequence ID" value="JU765_v2.g9467.t1"/>
    <property type="gene ID" value="JU765_v2.g9467"/>
</dbReference>
<reference evidence="2" key="1">
    <citation type="submission" date="2022-11" db="UniProtKB">
        <authorList>
            <consortium name="WormBaseParasite"/>
        </authorList>
    </citation>
    <scope>IDENTIFICATION</scope>
</reference>
<accession>A0AC34RRD4</accession>
<evidence type="ECO:0000313" key="2">
    <source>
        <dbReference type="WBParaSite" id="JU765_v2.g9467.t1"/>
    </source>
</evidence>
<name>A0AC34RRD4_9BILA</name>